<keyword evidence="3" id="KW-0378">Hydrolase</keyword>
<evidence type="ECO:0000313" key="8">
    <source>
        <dbReference type="Proteomes" id="UP001174694"/>
    </source>
</evidence>
<dbReference type="PANTHER" id="PTHR11113:SF6">
    <property type="entry name" value="ADENINE DEAMINASE YERA-RELATED"/>
    <property type="match status" value="1"/>
</dbReference>
<dbReference type="Proteomes" id="UP001174694">
    <property type="component" value="Unassembled WGS sequence"/>
</dbReference>
<dbReference type="GO" id="GO:0000034">
    <property type="term" value="F:adenine deaminase activity"/>
    <property type="evidence" value="ECO:0007669"/>
    <property type="project" value="UniProtKB-EC"/>
</dbReference>
<dbReference type="Gene3D" id="3.20.20.140">
    <property type="entry name" value="Metal-dependent hydrolases"/>
    <property type="match status" value="1"/>
</dbReference>
<evidence type="ECO:0000259" key="6">
    <source>
        <dbReference type="Pfam" id="PF13382"/>
    </source>
</evidence>
<evidence type="ECO:0000256" key="3">
    <source>
        <dbReference type="ARBA" id="ARBA00022801"/>
    </source>
</evidence>
<dbReference type="Pfam" id="PF13382">
    <property type="entry name" value="Adenine_deam_C"/>
    <property type="match status" value="1"/>
</dbReference>
<protein>
    <recommendedName>
        <fullName evidence="2">adenine deaminase</fullName>
        <ecNumber evidence="2">3.5.4.2</ecNumber>
    </recommendedName>
</protein>
<dbReference type="PANTHER" id="PTHR11113">
    <property type="entry name" value="N-ACETYLGLUCOSAMINE-6-PHOSPHATE DEACETYLASE"/>
    <property type="match status" value="1"/>
</dbReference>
<comment type="catalytic activity">
    <reaction evidence="4">
        <text>adenine + H2O + H(+) = hypoxanthine + NH4(+)</text>
        <dbReference type="Rhea" id="RHEA:23688"/>
        <dbReference type="ChEBI" id="CHEBI:15377"/>
        <dbReference type="ChEBI" id="CHEBI:15378"/>
        <dbReference type="ChEBI" id="CHEBI:16708"/>
        <dbReference type="ChEBI" id="CHEBI:17368"/>
        <dbReference type="ChEBI" id="CHEBI:28938"/>
        <dbReference type="EC" id="3.5.4.2"/>
    </reaction>
</comment>
<dbReference type="EC" id="3.5.4.2" evidence="2"/>
<organism evidence="7 8">
    <name type="scientific">Pleurostoma richardsiae</name>
    <dbReference type="NCBI Taxonomy" id="41990"/>
    <lineage>
        <taxon>Eukaryota</taxon>
        <taxon>Fungi</taxon>
        <taxon>Dikarya</taxon>
        <taxon>Ascomycota</taxon>
        <taxon>Pezizomycotina</taxon>
        <taxon>Sordariomycetes</taxon>
        <taxon>Sordariomycetidae</taxon>
        <taxon>Calosphaeriales</taxon>
        <taxon>Pleurostomataceae</taxon>
        <taxon>Pleurostoma</taxon>
    </lineage>
</organism>
<evidence type="ECO:0000256" key="4">
    <source>
        <dbReference type="ARBA" id="ARBA00047720"/>
    </source>
</evidence>
<sequence length="646" mass="69173">MASAATGAHLSITAEELFKLRHVARGKAAPSLIIRHGTILCLHTGEFLERDIVISGRHIAAIAPWDYFPSSSYEGQREVQEIEARGKFLSPGFIDTHIHVEYTKLVPGQLARLSVPRGTTTILADANCIANVLGGKGMDFMGTTTTPLRIFRQVSHKVPMSGPDIELGGAALATSEICDRVSKPEAATLGESNPFSLDMASAEKQAAALHAGKRITGHTALLENEPLWAYCAGGIGDDHNAHRPEDVVERLRLGMEVTVMSGSMNSNLEDVFSNKEIYRDGLRHLSFCADDKLCEDIDATGHIDLHVRRAIELGVPVVDAYRMATTNAAAYYRLDHLVGSITPGRLADILILERLEDARPEIVIVNGKTVARNNVALFENTDPVPDFTLNTININPALMEPGAYRLSPRGPPGSAAWVQAVEMYDGYFKRAFHASLPIDTTTTPPRLLCDPGERDILKVSIVDRHHRTPNRGIAFVRGFGLKRGAIATTTNCENQNLVVIGADDESIAAAVRAMQELGGGMLAVSGEGALLGAVRLDVAGCMSSAPWESVRDASLELDRLVQVELGCSMSNPFLIASFVGLVAVPDLGLTELGLVAGGGQSLMDPVLATEPAADGDGASTGAVKVCCRCPSHNSRVHRLMDAKHAA</sequence>
<proteinExistence type="inferred from homology"/>
<feature type="domain" description="Amidohydrolase-related" evidence="5">
    <location>
        <begin position="88"/>
        <end position="370"/>
    </location>
</feature>
<dbReference type="AlphaFoldDB" id="A0AA38VJ52"/>
<dbReference type="SUPFAM" id="SSF51556">
    <property type="entry name" value="Metallo-dependent hydrolases"/>
    <property type="match status" value="1"/>
</dbReference>
<evidence type="ECO:0000256" key="2">
    <source>
        <dbReference type="ARBA" id="ARBA00012782"/>
    </source>
</evidence>
<comment type="similarity">
    <text evidence="1">Belongs to the metallo-dependent hydrolases superfamily. Adenine deaminase family.</text>
</comment>
<gene>
    <name evidence="7" type="ORF">NKR23_g5669</name>
</gene>
<dbReference type="SUPFAM" id="SSF51338">
    <property type="entry name" value="Composite domain of metallo-dependent hydrolases"/>
    <property type="match status" value="1"/>
</dbReference>
<dbReference type="InterPro" id="IPR032466">
    <property type="entry name" value="Metal_Hydrolase"/>
</dbReference>
<name>A0AA38VJ52_9PEZI</name>
<dbReference type="Pfam" id="PF01979">
    <property type="entry name" value="Amidohydro_1"/>
    <property type="match status" value="1"/>
</dbReference>
<keyword evidence="8" id="KW-1185">Reference proteome</keyword>
<dbReference type="InterPro" id="IPR011059">
    <property type="entry name" value="Metal-dep_hydrolase_composite"/>
</dbReference>
<dbReference type="Gene3D" id="2.30.40.10">
    <property type="entry name" value="Urease, subunit C, domain 1"/>
    <property type="match status" value="1"/>
</dbReference>
<dbReference type="InterPro" id="IPR026912">
    <property type="entry name" value="Adenine_deam_C"/>
</dbReference>
<comment type="caution">
    <text evidence="7">The sequence shown here is derived from an EMBL/GenBank/DDBJ whole genome shotgun (WGS) entry which is preliminary data.</text>
</comment>
<dbReference type="InterPro" id="IPR006680">
    <property type="entry name" value="Amidohydro-rel"/>
</dbReference>
<evidence type="ECO:0000259" key="5">
    <source>
        <dbReference type="Pfam" id="PF01979"/>
    </source>
</evidence>
<dbReference type="EMBL" id="JANBVO010000015">
    <property type="protein sequence ID" value="KAJ9145105.1"/>
    <property type="molecule type" value="Genomic_DNA"/>
</dbReference>
<evidence type="ECO:0000256" key="1">
    <source>
        <dbReference type="ARBA" id="ARBA00006773"/>
    </source>
</evidence>
<feature type="domain" description="Adenine deaminase C-terminal" evidence="6">
    <location>
        <begin position="450"/>
        <end position="596"/>
    </location>
</feature>
<evidence type="ECO:0000313" key="7">
    <source>
        <dbReference type="EMBL" id="KAJ9145105.1"/>
    </source>
</evidence>
<accession>A0AA38VJ52</accession>
<reference evidence="7" key="1">
    <citation type="submission" date="2022-07" db="EMBL/GenBank/DDBJ databases">
        <title>Fungi with potential for degradation of polypropylene.</title>
        <authorList>
            <person name="Gostincar C."/>
        </authorList>
    </citation>
    <scope>NUCLEOTIDE SEQUENCE</scope>
    <source>
        <strain evidence="7">EXF-13308</strain>
    </source>
</reference>